<dbReference type="InterPro" id="IPR000595">
    <property type="entry name" value="cNMP-bd_dom"/>
</dbReference>
<name>A0A1I5LVM2_9HYPH</name>
<evidence type="ECO:0000313" key="6">
    <source>
        <dbReference type="Proteomes" id="UP000199236"/>
    </source>
</evidence>
<dbReference type="Gene3D" id="3.30.450.40">
    <property type="match status" value="1"/>
</dbReference>
<dbReference type="CDD" id="cd00038">
    <property type="entry name" value="CAP_ED"/>
    <property type="match status" value="1"/>
</dbReference>
<dbReference type="OrthoDB" id="7263823at2"/>
<dbReference type="SMART" id="SM00419">
    <property type="entry name" value="HTH_CRP"/>
    <property type="match status" value="1"/>
</dbReference>
<dbReference type="Pfam" id="PF13545">
    <property type="entry name" value="HTH_Crp_2"/>
    <property type="match status" value="1"/>
</dbReference>
<proteinExistence type="predicted"/>
<protein>
    <submittedName>
        <fullName evidence="5">Transcriptional regulator of acetoin/glycerol metabolism</fullName>
    </submittedName>
</protein>
<accession>A0A1I5LVM2</accession>
<dbReference type="Pfam" id="PF01590">
    <property type="entry name" value="GAF"/>
    <property type="match status" value="1"/>
</dbReference>
<dbReference type="InterPro" id="IPR018490">
    <property type="entry name" value="cNMP-bd_dom_sf"/>
</dbReference>
<keyword evidence="3" id="KW-0804">Transcription</keyword>
<dbReference type="InterPro" id="IPR012318">
    <property type="entry name" value="HTH_CRP"/>
</dbReference>
<dbReference type="InterPro" id="IPR003018">
    <property type="entry name" value="GAF"/>
</dbReference>
<dbReference type="PROSITE" id="PS51063">
    <property type="entry name" value="HTH_CRP_2"/>
    <property type="match status" value="1"/>
</dbReference>
<dbReference type="GO" id="GO:0003677">
    <property type="term" value="F:DNA binding"/>
    <property type="evidence" value="ECO:0007669"/>
    <property type="project" value="UniProtKB-KW"/>
</dbReference>
<dbReference type="GO" id="GO:0006355">
    <property type="term" value="P:regulation of DNA-templated transcription"/>
    <property type="evidence" value="ECO:0007669"/>
    <property type="project" value="InterPro"/>
</dbReference>
<dbReference type="RefSeq" id="WP_090075395.1">
    <property type="nucleotide sequence ID" value="NZ_FOVR01000018.1"/>
</dbReference>
<evidence type="ECO:0000256" key="2">
    <source>
        <dbReference type="ARBA" id="ARBA00023125"/>
    </source>
</evidence>
<dbReference type="STRING" id="655353.SAMN04488056_11835"/>
<keyword evidence="6" id="KW-1185">Reference proteome</keyword>
<dbReference type="SUPFAM" id="SSF46785">
    <property type="entry name" value="Winged helix' DNA-binding domain"/>
    <property type="match status" value="1"/>
</dbReference>
<dbReference type="InterPro" id="IPR029016">
    <property type="entry name" value="GAF-like_dom_sf"/>
</dbReference>
<sequence>MMTTGNDDKDGDDYRASSSTQKFNLAQMNSIAGSYDVAMARARRFFLDTGNVEGNIPVTILQSWRRSADYGVAMETPAKVEIPTRAELSALIERNESLVQASWGEVEALRRDIGQSEGVVILTDPEGQILMRVGNDTFMQAANRLALMPGASWNERLMGTNAIGTAIQEESPLTICGTEHFLDPNGVLSCSAIPILNPQGSILGTLDLSTPANVPHDHLLALLGRAVTHIERNVFQYNSDSWERMIIHNNPSLLGSPHEGVLAFEGDKLVGANRIAMTLLGLPWSAIGGLRFNDLFSVQHGSVNRTASADECIVQTLNGQTFFARMVQATSERRRQVVSPAPLSQQRNVKDLPRHPHEILDDLQKDNIVGPISRRKPHAGALLTASDERDDSGEAVLIVVKGEVRCFTSFEGKELTLFSLGPGDAMILRDHLQMEMRTEGEVYILRHKEFETALGMSTEFALSVIPVVEHLLRKSIELIEDMVFHSVKFRLVRMVVDRVEKSGRPTARGISVQMQSNGEEIAMRLGVTRQTVSTAIAGLIRDGYVERLGSKEFLVRDLGKLKALLDKK</sequence>
<keyword evidence="1" id="KW-0805">Transcription regulation</keyword>
<dbReference type="AlphaFoldDB" id="A0A1I5LVM2"/>
<feature type="domain" description="HTH crp-type" evidence="4">
    <location>
        <begin position="485"/>
        <end position="559"/>
    </location>
</feature>
<dbReference type="InterPro" id="IPR036388">
    <property type="entry name" value="WH-like_DNA-bd_sf"/>
</dbReference>
<organism evidence="5 6">
    <name type="scientific">Cohaesibacter marisflavi</name>
    <dbReference type="NCBI Taxonomy" id="655353"/>
    <lineage>
        <taxon>Bacteria</taxon>
        <taxon>Pseudomonadati</taxon>
        <taxon>Pseudomonadota</taxon>
        <taxon>Alphaproteobacteria</taxon>
        <taxon>Hyphomicrobiales</taxon>
        <taxon>Cohaesibacteraceae</taxon>
    </lineage>
</organism>
<dbReference type="Proteomes" id="UP000199236">
    <property type="component" value="Unassembled WGS sequence"/>
</dbReference>
<evidence type="ECO:0000256" key="1">
    <source>
        <dbReference type="ARBA" id="ARBA00023015"/>
    </source>
</evidence>
<keyword evidence="2" id="KW-0238">DNA-binding</keyword>
<dbReference type="SUPFAM" id="SSF51206">
    <property type="entry name" value="cAMP-binding domain-like"/>
    <property type="match status" value="1"/>
</dbReference>
<evidence type="ECO:0000313" key="5">
    <source>
        <dbReference type="EMBL" id="SFP01305.1"/>
    </source>
</evidence>
<gene>
    <name evidence="5" type="ORF">SAMN04488056_11835</name>
</gene>
<evidence type="ECO:0000256" key="3">
    <source>
        <dbReference type="ARBA" id="ARBA00023163"/>
    </source>
</evidence>
<evidence type="ECO:0000259" key="4">
    <source>
        <dbReference type="PROSITE" id="PS51063"/>
    </source>
</evidence>
<dbReference type="InterPro" id="IPR014710">
    <property type="entry name" value="RmlC-like_jellyroll"/>
</dbReference>
<reference evidence="5 6" key="1">
    <citation type="submission" date="2016-10" db="EMBL/GenBank/DDBJ databases">
        <authorList>
            <person name="de Groot N.N."/>
        </authorList>
    </citation>
    <scope>NUCLEOTIDE SEQUENCE [LARGE SCALE GENOMIC DNA]</scope>
    <source>
        <strain evidence="5 6">CGMCC 1.9157</strain>
    </source>
</reference>
<dbReference type="Gene3D" id="2.60.120.10">
    <property type="entry name" value="Jelly Rolls"/>
    <property type="match status" value="1"/>
</dbReference>
<dbReference type="InterPro" id="IPR036390">
    <property type="entry name" value="WH_DNA-bd_sf"/>
</dbReference>
<dbReference type="EMBL" id="FOVR01000018">
    <property type="protein sequence ID" value="SFP01305.1"/>
    <property type="molecule type" value="Genomic_DNA"/>
</dbReference>
<dbReference type="Gene3D" id="1.10.10.10">
    <property type="entry name" value="Winged helix-like DNA-binding domain superfamily/Winged helix DNA-binding domain"/>
    <property type="match status" value="1"/>
</dbReference>